<feature type="region of interest" description="Disordered" evidence="1">
    <location>
        <begin position="139"/>
        <end position="162"/>
    </location>
</feature>
<proteinExistence type="predicted"/>
<dbReference type="OrthoDB" id="6244405at2759"/>
<dbReference type="EMBL" id="UYRU01048405">
    <property type="protein sequence ID" value="VDN10071.1"/>
    <property type="molecule type" value="Genomic_DNA"/>
</dbReference>
<dbReference type="AlphaFoldDB" id="A0A3P7LV46"/>
<feature type="region of interest" description="Disordered" evidence="1">
    <location>
        <begin position="1"/>
        <end position="32"/>
    </location>
</feature>
<evidence type="ECO:0000313" key="3">
    <source>
        <dbReference type="Proteomes" id="UP000281553"/>
    </source>
</evidence>
<sequence length="178" mass="19384">MAAILNRATGDPAPTPPPSLHPRSVPSEGFPNAAREGRAMACVFGREQLSANYAAEDEYHYGPRVKYEGIENALKNRGSLRSGCCHSPQEDAFVKSVPRLRLDGEACAETQRGTATKMLMTRINELKPDPPPMAKVHAGGRTVANRSQGGAARECLNPPIPRKIPYRLKKSRVPRTEA</sequence>
<organism evidence="2 3">
    <name type="scientific">Dibothriocephalus latus</name>
    <name type="common">Fish tapeworm</name>
    <name type="synonym">Diphyllobothrium latum</name>
    <dbReference type="NCBI Taxonomy" id="60516"/>
    <lineage>
        <taxon>Eukaryota</taxon>
        <taxon>Metazoa</taxon>
        <taxon>Spiralia</taxon>
        <taxon>Lophotrochozoa</taxon>
        <taxon>Platyhelminthes</taxon>
        <taxon>Cestoda</taxon>
        <taxon>Eucestoda</taxon>
        <taxon>Diphyllobothriidea</taxon>
        <taxon>Diphyllobothriidae</taxon>
        <taxon>Dibothriocephalus</taxon>
    </lineage>
</organism>
<evidence type="ECO:0000256" key="1">
    <source>
        <dbReference type="SAM" id="MobiDB-lite"/>
    </source>
</evidence>
<gene>
    <name evidence="2" type="ORF">DILT_LOCUS5902</name>
</gene>
<reference evidence="2 3" key="1">
    <citation type="submission" date="2018-11" db="EMBL/GenBank/DDBJ databases">
        <authorList>
            <consortium name="Pathogen Informatics"/>
        </authorList>
    </citation>
    <scope>NUCLEOTIDE SEQUENCE [LARGE SCALE GENOMIC DNA]</scope>
</reference>
<dbReference type="Proteomes" id="UP000281553">
    <property type="component" value="Unassembled WGS sequence"/>
</dbReference>
<keyword evidence="3" id="KW-1185">Reference proteome</keyword>
<accession>A0A3P7LV46</accession>
<protein>
    <submittedName>
        <fullName evidence="2">Uncharacterized protein</fullName>
    </submittedName>
</protein>
<name>A0A3P7LV46_DIBLA</name>
<evidence type="ECO:0000313" key="2">
    <source>
        <dbReference type="EMBL" id="VDN10071.1"/>
    </source>
</evidence>